<dbReference type="InterPro" id="IPR048615">
    <property type="entry name" value="KDM5_C-hel"/>
</dbReference>
<feature type="region of interest" description="Disordered" evidence="3">
    <location>
        <begin position="1"/>
        <end position="38"/>
    </location>
</feature>
<feature type="compositionally biased region" description="Low complexity" evidence="3">
    <location>
        <begin position="1047"/>
        <end position="1073"/>
    </location>
</feature>
<feature type="compositionally biased region" description="Basic residues" evidence="3">
    <location>
        <begin position="169"/>
        <end position="183"/>
    </location>
</feature>
<dbReference type="GO" id="GO:0006355">
    <property type="term" value="P:regulation of DNA-templated transcription"/>
    <property type="evidence" value="ECO:0007669"/>
    <property type="project" value="TreeGrafter"/>
</dbReference>
<dbReference type="PANTHER" id="PTHR10694:SF33">
    <property type="entry name" value="LYSINE-SPECIFIC DEMETHYLASE 5"/>
    <property type="match status" value="1"/>
</dbReference>
<evidence type="ECO:0008006" key="9">
    <source>
        <dbReference type="Google" id="ProtNLM"/>
    </source>
</evidence>
<evidence type="ECO:0000256" key="3">
    <source>
        <dbReference type="SAM" id="MobiDB-lite"/>
    </source>
</evidence>
<organism evidence="7 8">
    <name type="scientific">Polysphondylium violaceum</name>
    <dbReference type="NCBI Taxonomy" id="133409"/>
    <lineage>
        <taxon>Eukaryota</taxon>
        <taxon>Amoebozoa</taxon>
        <taxon>Evosea</taxon>
        <taxon>Eumycetozoa</taxon>
        <taxon>Dictyostelia</taxon>
        <taxon>Dictyosteliales</taxon>
        <taxon>Dictyosteliaceae</taxon>
        <taxon>Polysphondylium</taxon>
    </lineage>
</organism>
<feature type="domain" description="JmjN" evidence="5">
    <location>
        <begin position="324"/>
        <end position="365"/>
    </location>
</feature>
<feature type="compositionally biased region" description="Basic and acidic residues" evidence="3">
    <location>
        <begin position="572"/>
        <end position="587"/>
    </location>
</feature>
<keyword evidence="1" id="KW-0479">Metal-binding</keyword>
<reference evidence="7" key="1">
    <citation type="submission" date="2020-01" db="EMBL/GenBank/DDBJ databases">
        <title>Development of genomics and gene disruption for Polysphondylium violaceum indicates a role for the polyketide synthase stlB in stalk morphogenesis.</title>
        <authorList>
            <person name="Narita B."/>
            <person name="Kawabe Y."/>
            <person name="Kin K."/>
            <person name="Saito T."/>
            <person name="Gibbs R."/>
            <person name="Kuspa A."/>
            <person name="Muzny D."/>
            <person name="Queller D."/>
            <person name="Richards S."/>
            <person name="Strassman J."/>
            <person name="Sucgang R."/>
            <person name="Worley K."/>
            <person name="Schaap P."/>
        </authorList>
    </citation>
    <scope>NUCLEOTIDE SEQUENCE</scope>
    <source>
        <strain evidence="7">QSvi11</strain>
    </source>
</reference>
<sequence>MGQSIANDKNSSSKTATTPATATPPPPPSPNTERKKRDLSVCPHCLINFPTSQMESHTKSCKSLANYIVKVPHIPSVSSPATSSPPKSSTPVTVGNNIVSSAANGKSPSPILTRSRDKENKSLTPLSSPTLNSTLTAPAKTAAKPITATTTSTTTTTTTETQGEVVKRPVGRPKGSFKKKKKNRESTGVTVATSPTTVTPTTTTTAPTTPTQSPDSKSSKKNKQEEKKVVVESPAKSEKVKKTKSPKTTPTKSTPTKTTPSKTNKSPKTTPSKTTPTLLSTSPTKESPKKRKHNSISSSIPIPTKFYNKGWSKTTIIDWKIPEAPVFYPTVEEFKSPLKYIESIRPIAEKYGICKIIPPFKAESIHQSIPDAKEYKFKTKIQNIHQLKKRWNGPNELFVSELSEFLENKGTPMVTVPKYDNKDLDLYNLFLEVNKRGGLNEVTHTNGWQDIIKLLKVTDFCQKPIQTLKTLYQQYLYDYEVYRKKDYQKETNKPLKDLADHAVFVNLIIAEFSRYSRIQTQLNIDQVESSDEESSDDFKIKSPPKKSKDLPSSPSVKTNSSSSNSNNNNSKPQKESDQESNDEREFINVDESEQEEQDESEQEEKQEEQEEQEKENTINNNSESESESESEFGFYEGNIYSLEDFEIISNNFSKKWFPEGNNDPNTVENEFWRIVENGDENVQVHYGSDLDVSVHGSGFSRKTKTTADNEHWNLNQMPKMEGSLFSHLTEPISGVTDPMMYIGMLFSAFCWHNEDNYLYSINYLHKGTYKTWYGVPGSGSDIFEKVMKATVPDLFSKTPNLLYLLITMISPDLLKRYRVPVYKTLQAPGEYVVTFPQAYHAGFSHGFTVAEAVNFAPADWIPFGSSSIERYQKTHRSSVFSHEQLLYTIANREPSLDLCQWLSKEFEKILEKEENLRASLVKQYPNITITPATKEEKDKMLANEPNQCDLCKYDCFLSYVICSQHPTTTTFAHNPSSKSAMMGSWSNLYADREGAPQITIPKVSCVPHCQSICDCPISKKKLVTLFSIDDLKNLISQLNSRIEKLGNNNNNSSSNNNNNNSNSNSTTSTTTNTQTPTTRHSACKAVYKFPTPSSNDIAQTPPFNLIFSKNRKTIKK</sequence>
<dbReference type="PROSITE" id="PS51011">
    <property type="entry name" value="ARID"/>
    <property type="match status" value="1"/>
</dbReference>
<dbReference type="InterPro" id="IPR001606">
    <property type="entry name" value="ARID_dom"/>
</dbReference>
<dbReference type="CDD" id="cd16100">
    <property type="entry name" value="ARID"/>
    <property type="match status" value="1"/>
</dbReference>
<dbReference type="SMART" id="SM01014">
    <property type="entry name" value="ARID"/>
    <property type="match status" value="1"/>
</dbReference>
<dbReference type="Pfam" id="PF01388">
    <property type="entry name" value="ARID"/>
    <property type="match status" value="1"/>
</dbReference>
<evidence type="ECO:0000259" key="4">
    <source>
        <dbReference type="PROSITE" id="PS51011"/>
    </source>
</evidence>
<dbReference type="OrthoDB" id="19286at2759"/>
<feature type="region of interest" description="Disordered" evidence="3">
    <location>
        <begin position="1045"/>
        <end position="1081"/>
    </location>
</feature>
<dbReference type="GO" id="GO:0046872">
    <property type="term" value="F:metal ion binding"/>
    <property type="evidence" value="ECO:0007669"/>
    <property type="project" value="UniProtKB-KW"/>
</dbReference>
<protein>
    <recommendedName>
        <fullName evidence="9">ARID/BRIGHT DNA binding domain-containing protein</fullName>
    </recommendedName>
</protein>
<dbReference type="Proteomes" id="UP000695562">
    <property type="component" value="Unassembled WGS sequence"/>
</dbReference>
<dbReference type="SUPFAM" id="SSF51197">
    <property type="entry name" value="Clavaminate synthase-like"/>
    <property type="match status" value="1"/>
</dbReference>
<dbReference type="Gene3D" id="2.60.120.650">
    <property type="entry name" value="Cupin"/>
    <property type="match status" value="1"/>
</dbReference>
<feature type="compositionally biased region" description="Low complexity" evidence="3">
    <location>
        <begin position="122"/>
        <end position="161"/>
    </location>
</feature>
<evidence type="ECO:0000313" key="7">
    <source>
        <dbReference type="EMBL" id="KAF2078179.1"/>
    </source>
</evidence>
<gene>
    <name evidence="7" type="ORF">CYY_000469</name>
</gene>
<feature type="compositionally biased region" description="Polar residues" evidence="3">
    <location>
        <begin position="95"/>
        <end position="112"/>
    </location>
</feature>
<dbReference type="SMART" id="SM00545">
    <property type="entry name" value="JmjN"/>
    <property type="match status" value="1"/>
</dbReference>
<feature type="region of interest" description="Disordered" evidence="3">
    <location>
        <begin position="77"/>
        <end position="298"/>
    </location>
</feature>
<feature type="region of interest" description="Disordered" evidence="3">
    <location>
        <begin position="525"/>
        <end position="631"/>
    </location>
</feature>
<dbReference type="SUPFAM" id="SSF46774">
    <property type="entry name" value="ARID-like"/>
    <property type="match status" value="1"/>
</dbReference>
<comment type="caution">
    <text evidence="7">The sequence shown here is derived from an EMBL/GenBank/DDBJ whole genome shotgun (WGS) entry which is preliminary data.</text>
</comment>
<dbReference type="InterPro" id="IPR036431">
    <property type="entry name" value="ARID_dom_sf"/>
</dbReference>
<dbReference type="PROSITE" id="PS51183">
    <property type="entry name" value="JMJN"/>
    <property type="match status" value="1"/>
</dbReference>
<dbReference type="GO" id="GO:0000785">
    <property type="term" value="C:chromatin"/>
    <property type="evidence" value="ECO:0007669"/>
    <property type="project" value="TreeGrafter"/>
</dbReference>
<feature type="compositionally biased region" description="Acidic residues" evidence="3">
    <location>
        <begin position="588"/>
        <end position="613"/>
    </location>
</feature>
<proteinExistence type="predicted"/>
<dbReference type="Pfam" id="PF21323">
    <property type="entry name" value="KDM5_C-hel"/>
    <property type="match status" value="1"/>
</dbReference>
<dbReference type="Gene3D" id="1.10.150.60">
    <property type="entry name" value="ARID DNA-binding domain"/>
    <property type="match status" value="1"/>
</dbReference>
<evidence type="ECO:0000256" key="2">
    <source>
        <dbReference type="ARBA" id="ARBA00023004"/>
    </source>
</evidence>
<evidence type="ECO:0000313" key="8">
    <source>
        <dbReference type="Proteomes" id="UP000695562"/>
    </source>
</evidence>
<dbReference type="Pfam" id="PF02373">
    <property type="entry name" value="JmjC"/>
    <property type="match status" value="1"/>
</dbReference>
<dbReference type="PANTHER" id="PTHR10694">
    <property type="entry name" value="LYSINE-SPECIFIC DEMETHYLASE"/>
    <property type="match status" value="1"/>
</dbReference>
<evidence type="ECO:0000259" key="6">
    <source>
        <dbReference type="PROSITE" id="PS51184"/>
    </source>
</evidence>
<keyword evidence="8" id="KW-1185">Reference proteome</keyword>
<dbReference type="GO" id="GO:0005634">
    <property type="term" value="C:nucleus"/>
    <property type="evidence" value="ECO:0007669"/>
    <property type="project" value="TreeGrafter"/>
</dbReference>
<evidence type="ECO:0000259" key="5">
    <source>
        <dbReference type="PROSITE" id="PS51183"/>
    </source>
</evidence>
<dbReference type="GO" id="GO:0034647">
    <property type="term" value="F:histone H3K4me/H3K4me2/H3K4me3 demethylase activity"/>
    <property type="evidence" value="ECO:0007669"/>
    <property type="project" value="TreeGrafter"/>
</dbReference>
<name>A0A8J4VBG8_9MYCE</name>
<dbReference type="PROSITE" id="PS51184">
    <property type="entry name" value="JMJC"/>
    <property type="match status" value="1"/>
</dbReference>
<dbReference type="EMBL" id="AJWJ01000009">
    <property type="protein sequence ID" value="KAF2078179.1"/>
    <property type="molecule type" value="Genomic_DNA"/>
</dbReference>
<accession>A0A8J4VBG8</accession>
<feature type="compositionally biased region" description="Basic and acidic residues" evidence="3">
    <location>
        <begin position="222"/>
        <end position="240"/>
    </location>
</feature>
<feature type="domain" description="JmjC" evidence="6">
    <location>
        <begin position="706"/>
        <end position="872"/>
    </location>
</feature>
<feature type="compositionally biased region" description="Low complexity" evidence="3">
    <location>
        <begin position="77"/>
        <end position="94"/>
    </location>
</feature>
<feature type="compositionally biased region" description="Low complexity" evidence="3">
    <location>
        <begin position="9"/>
        <end position="21"/>
    </location>
</feature>
<dbReference type="SMART" id="SM00558">
    <property type="entry name" value="JmjC"/>
    <property type="match status" value="1"/>
</dbReference>
<feature type="compositionally biased region" description="Low complexity" evidence="3">
    <location>
        <begin position="550"/>
        <end position="570"/>
    </location>
</feature>
<feature type="compositionally biased region" description="Low complexity" evidence="3">
    <location>
        <begin position="186"/>
        <end position="211"/>
    </location>
</feature>
<dbReference type="AlphaFoldDB" id="A0A8J4VBG8"/>
<keyword evidence="2" id="KW-0408">Iron</keyword>
<dbReference type="SMART" id="SM00501">
    <property type="entry name" value="BRIGHT"/>
    <property type="match status" value="1"/>
</dbReference>
<dbReference type="InterPro" id="IPR003347">
    <property type="entry name" value="JmjC_dom"/>
</dbReference>
<dbReference type="InterPro" id="IPR003349">
    <property type="entry name" value="JmjN"/>
</dbReference>
<feature type="domain" description="ARID" evidence="4">
    <location>
        <begin position="392"/>
        <end position="484"/>
    </location>
</feature>
<evidence type="ECO:0000256" key="1">
    <source>
        <dbReference type="ARBA" id="ARBA00022723"/>
    </source>
</evidence>
<dbReference type="Pfam" id="PF02375">
    <property type="entry name" value="JmjN"/>
    <property type="match status" value="1"/>
</dbReference>
<feature type="compositionally biased region" description="Low complexity" evidence="3">
    <location>
        <begin position="246"/>
        <end position="285"/>
    </location>
</feature>
<dbReference type="GO" id="GO:0003677">
    <property type="term" value="F:DNA binding"/>
    <property type="evidence" value="ECO:0007669"/>
    <property type="project" value="InterPro"/>
</dbReference>